<reference evidence="2" key="1">
    <citation type="journal article" date="2019" name="Int. J. Syst. Evol. Microbiol.">
        <title>The Global Catalogue of Microorganisms (GCM) 10K type strain sequencing project: providing services to taxonomists for standard genome sequencing and annotation.</title>
        <authorList>
            <consortium name="The Broad Institute Genomics Platform"/>
            <consortium name="The Broad Institute Genome Sequencing Center for Infectious Disease"/>
            <person name="Wu L."/>
            <person name="Ma J."/>
        </authorList>
    </citation>
    <scope>NUCLEOTIDE SEQUENCE [LARGE SCALE GENOMIC DNA]</scope>
    <source>
        <strain evidence="2">JCM 18303</strain>
    </source>
</reference>
<dbReference type="InterPro" id="IPR012334">
    <property type="entry name" value="Pectin_lyas_fold"/>
</dbReference>
<evidence type="ECO:0000313" key="1">
    <source>
        <dbReference type="EMBL" id="GAA5157237.1"/>
    </source>
</evidence>
<keyword evidence="2" id="KW-1185">Reference proteome</keyword>
<dbReference type="SUPFAM" id="SSF51126">
    <property type="entry name" value="Pectin lyase-like"/>
    <property type="match status" value="1"/>
</dbReference>
<name>A0ABP9Q5S4_9PSEU</name>
<evidence type="ECO:0008006" key="3">
    <source>
        <dbReference type="Google" id="ProtNLM"/>
    </source>
</evidence>
<sequence>MLKTLFRRTAGKVALAVTAAITLTVLGVGLDGRSDQAFADLPIDVDPNIPIIIPELGDLPLGPTPIGAKGAHRPVPKQRGCTRKITPAEADAAVKAAKSGDKLCVVGGSTTPIDVVRPSAGPSPLITLTGDGSPIKGVYIDVDNIVVENFNSIDAEAPGFVIEGKNITMRNNVIDNPKEGDNDGLRFFGSHLRILNNTIKNARNTDDAHADCMQTYSDDSPPSDHVVIDNNRCEGIDNQCLIIEGPNDGEGDGVGHTEHIIFSRNYCEATGGEIGAYQAVMLEDVQHMTIALNDIRGPIRKAFAFDIGSTHGRVLANRIDPRIPCKVGMDETSKPGYIGPRPTCAP</sequence>
<dbReference type="EMBL" id="BAABJP010000015">
    <property type="protein sequence ID" value="GAA5157237.1"/>
    <property type="molecule type" value="Genomic_DNA"/>
</dbReference>
<dbReference type="Gene3D" id="2.160.20.10">
    <property type="entry name" value="Single-stranded right-handed beta-helix, Pectin lyase-like"/>
    <property type="match status" value="1"/>
</dbReference>
<dbReference type="InterPro" id="IPR011050">
    <property type="entry name" value="Pectin_lyase_fold/virulence"/>
</dbReference>
<proteinExistence type="predicted"/>
<dbReference type="Proteomes" id="UP001428817">
    <property type="component" value="Unassembled WGS sequence"/>
</dbReference>
<organism evidence="1 2">
    <name type="scientific">Pseudonocardia eucalypti</name>
    <dbReference type="NCBI Taxonomy" id="648755"/>
    <lineage>
        <taxon>Bacteria</taxon>
        <taxon>Bacillati</taxon>
        <taxon>Actinomycetota</taxon>
        <taxon>Actinomycetes</taxon>
        <taxon>Pseudonocardiales</taxon>
        <taxon>Pseudonocardiaceae</taxon>
        <taxon>Pseudonocardia</taxon>
    </lineage>
</organism>
<gene>
    <name evidence="1" type="ORF">GCM10023321_35190</name>
</gene>
<comment type="caution">
    <text evidence="1">The sequence shown here is derived from an EMBL/GenBank/DDBJ whole genome shotgun (WGS) entry which is preliminary data.</text>
</comment>
<protein>
    <recommendedName>
        <fullName evidence="3">Right handed beta helix domain-containing protein</fullName>
    </recommendedName>
</protein>
<accession>A0ABP9Q5S4</accession>
<evidence type="ECO:0000313" key="2">
    <source>
        <dbReference type="Proteomes" id="UP001428817"/>
    </source>
</evidence>